<organism evidence="1 2">
    <name type="scientific">Coemansia helicoidea</name>
    <dbReference type="NCBI Taxonomy" id="1286919"/>
    <lineage>
        <taxon>Eukaryota</taxon>
        <taxon>Fungi</taxon>
        <taxon>Fungi incertae sedis</taxon>
        <taxon>Zoopagomycota</taxon>
        <taxon>Kickxellomycotina</taxon>
        <taxon>Kickxellomycetes</taxon>
        <taxon>Kickxellales</taxon>
        <taxon>Kickxellaceae</taxon>
        <taxon>Coemansia</taxon>
    </lineage>
</organism>
<keyword evidence="2" id="KW-1185">Reference proteome</keyword>
<reference evidence="1" key="1">
    <citation type="submission" date="2022-07" db="EMBL/GenBank/DDBJ databases">
        <title>Phylogenomic reconstructions and comparative analyses of Kickxellomycotina fungi.</title>
        <authorList>
            <person name="Reynolds N.K."/>
            <person name="Stajich J.E."/>
            <person name="Barry K."/>
            <person name="Grigoriev I.V."/>
            <person name="Crous P."/>
            <person name="Smith M.E."/>
        </authorList>
    </citation>
    <scope>NUCLEOTIDE SEQUENCE</scope>
    <source>
        <strain evidence="1">BCRC 34780</strain>
    </source>
</reference>
<evidence type="ECO:0000313" key="2">
    <source>
        <dbReference type="Proteomes" id="UP001140087"/>
    </source>
</evidence>
<comment type="caution">
    <text evidence="1">The sequence shown here is derived from an EMBL/GenBank/DDBJ whole genome shotgun (WGS) entry which is preliminary data.</text>
</comment>
<dbReference type="Proteomes" id="UP001140087">
    <property type="component" value="Unassembled WGS sequence"/>
</dbReference>
<dbReference type="EMBL" id="JANBUN010000001">
    <property type="protein sequence ID" value="KAJ2808451.1"/>
    <property type="molecule type" value="Genomic_DNA"/>
</dbReference>
<name>A0ACC1LII5_9FUNG</name>
<protein>
    <submittedName>
        <fullName evidence="1">Uncharacterized protein</fullName>
    </submittedName>
</protein>
<evidence type="ECO:0000313" key="1">
    <source>
        <dbReference type="EMBL" id="KAJ2808451.1"/>
    </source>
</evidence>
<accession>A0ACC1LII5</accession>
<proteinExistence type="predicted"/>
<gene>
    <name evidence="1" type="ORF">H4R21_000040</name>
</gene>
<sequence>MDGRINQFASQQREVVAREQDEVENLRFLLENLRTDELESLGYALVGLRVAGVAPSVGGKSVLTLEAPVAGSSLPRSTLRTGSMVELVGPRGAEAEPESGGRQGATKAAQPPTGVVSKITDSSVAVILDRSPAVLKKWGGRCSVKVRASDVTHQRMLAALQTLGSFRGRRPNLHRVMFGDGQPQFGSAQAAVADGAFLDASLNDEQRAAVRLAVAARDVALIHGPPGTGKTHTLVEVIRQLLAQGRRLLVCGASNMAVDNIAERLARISGIKLVRTGHSAKITKPVLELTVGAQVARADEGTPLGGKRAELAVLTRRAKRARNPEAREAIRAQMRVLRREINAHTAKAGKQVLGGARVVLSTLCGAGSRDLDRHAFDVVIIDEATQALEAECWIAAIKAPKLILAGDHHQLPPTLISQANQQNRRRAQETATGAAAAPASQGDLMYTTMFERVRTMFGERVCLMLTTQYRMHVDIAKVSSERLYDGRLVAHASVASHVLADLAHVVRTEHTATPLVFVDTSDASCHESMEKTKWMSLSRLGRPVRVSKSMVNAREAQLVVAHVERLVAAGLPPRDIAVISPYAGQVRLLRLLCRGIKDLEIGSVDGFQGGEREAVVLSLVRSNPKREIGFLSDYRRMNVAVTRARRHLCVIGDGDTVCAKSEFLHALVTHMDAVALLQPVS</sequence>